<reference evidence="1" key="1">
    <citation type="submission" date="2023-08" db="EMBL/GenBank/DDBJ databases">
        <title>Chromosome-level Genome Assembly of mud carp (Cirrhinus molitorella).</title>
        <authorList>
            <person name="Liu H."/>
        </authorList>
    </citation>
    <scope>NUCLEOTIDE SEQUENCE</scope>
    <source>
        <strain evidence="1">Prfri</strain>
        <tissue evidence="1">Muscle</tissue>
    </source>
</reference>
<proteinExistence type="predicted"/>
<organism evidence="1 2">
    <name type="scientific">Cirrhinus molitorella</name>
    <name type="common">mud carp</name>
    <dbReference type="NCBI Taxonomy" id="172907"/>
    <lineage>
        <taxon>Eukaryota</taxon>
        <taxon>Metazoa</taxon>
        <taxon>Chordata</taxon>
        <taxon>Craniata</taxon>
        <taxon>Vertebrata</taxon>
        <taxon>Euteleostomi</taxon>
        <taxon>Actinopterygii</taxon>
        <taxon>Neopterygii</taxon>
        <taxon>Teleostei</taxon>
        <taxon>Ostariophysi</taxon>
        <taxon>Cypriniformes</taxon>
        <taxon>Cyprinidae</taxon>
        <taxon>Labeoninae</taxon>
        <taxon>Labeonini</taxon>
        <taxon>Cirrhinus</taxon>
    </lineage>
</organism>
<evidence type="ECO:0000313" key="1">
    <source>
        <dbReference type="EMBL" id="KAK2880934.1"/>
    </source>
</evidence>
<protein>
    <submittedName>
        <fullName evidence="1">Uncharacterized protein</fullName>
    </submittedName>
</protein>
<accession>A0AA88TIR8</accession>
<keyword evidence="2" id="KW-1185">Reference proteome</keyword>
<dbReference type="EMBL" id="JAUYZG010000018">
    <property type="protein sequence ID" value="KAK2880934.1"/>
    <property type="molecule type" value="Genomic_DNA"/>
</dbReference>
<gene>
    <name evidence="1" type="ORF">Q8A67_018202</name>
</gene>
<comment type="caution">
    <text evidence="1">The sequence shown here is derived from an EMBL/GenBank/DDBJ whole genome shotgun (WGS) entry which is preliminary data.</text>
</comment>
<dbReference type="AlphaFoldDB" id="A0AA88TIR8"/>
<evidence type="ECO:0000313" key="2">
    <source>
        <dbReference type="Proteomes" id="UP001187343"/>
    </source>
</evidence>
<name>A0AA88TIR8_9TELE</name>
<dbReference type="Proteomes" id="UP001187343">
    <property type="component" value="Unassembled WGS sequence"/>
</dbReference>
<sequence>MREREMELTVGAMSLTRPSVECVRPEAPHPQLHPSAHTSAGCRKALAWQKYLLSHLLRPLHPKPAWAFHNSGAPSSLPHARAYVTSDVHLQAWWQDFVGR</sequence>